<feature type="transmembrane region" description="Helical" evidence="7">
    <location>
        <begin position="36"/>
        <end position="56"/>
    </location>
</feature>
<reference evidence="9" key="1">
    <citation type="journal article" date="2022" name="Int. J. Syst. Evol. Microbiol.">
        <title>Pseudomonas aegrilactucae sp. nov. and Pseudomonas morbosilactucae sp. nov., pathogens causing bacterial rot of lettuce in Japan.</title>
        <authorList>
            <person name="Sawada H."/>
            <person name="Fujikawa T."/>
            <person name="Satou M."/>
        </authorList>
    </citation>
    <scope>NUCLEOTIDE SEQUENCE</scope>
    <source>
        <strain evidence="9">0166_1</strain>
    </source>
</reference>
<keyword evidence="6 7" id="KW-0472">Membrane</keyword>
<dbReference type="EMBL" id="CP087164">
    <property type="protein sequence ID" value="UGS37193.1"/>
    <property type="molecule type" value="Genomic_DNA"/>
</dbReference>
<dbReference type="Gene3D" id="1.20.1250.20">
    <property type="entry name" value="MFS general substrate transporter like domains"/>
    <property type="match status" value="1"/>
</dbReference>
<evidence type="ECO:0000256" key="5">
    <source>
        <dbReference type="ARBA" id="ARBA00022989"/>
    </source>
</evidence>
<dbReference type="RefSeq" id="WP_259311251.1">
    <property type="nucleotide sequence ID" value="NZ_CP087164.1"/>
</dbReference>
<feature type="transmembrane region" description="Helical" evidence="7">
    <location>
        <begin position="291"/>
        <end position="313"/>
    </location>
</feature>
<protein>
    <recommendedName>
        <fullName evidence="8">Major facilitator superfamily (MFS) profile domain-containing protein</fullName>
    </recommendedName>
</protein>
<dbReference type="PANTHER" id="PTHR23517:SF13">
    <property type="entry name" value="MAJOR FACILITATOR SUPERFAMILY MFS_1"/>
    <property type="match status" value="1"/>
</dbReference>
<sequence>MSFWAVAAIGLLAAATNAAASPLYRLYQVQFRFSATTLTLLFTVYVVVLLVTLVFLGSASDYLGRRPVMLAALSLGAVACGLFLLAHGVGLLFAGRAVQGVAVGLISGTASAALLDLRPDSGITPVVSSAAPTGGQAVGALGASALAQYVPAPTHLVWWLLVAAFIIGIVAVVEIPEPGTRRPGVVSSLRPHVTVPHGTRREFATALPVLVGVWALAGLYLSLGPSLALQLLHSKNLLWGGALIFLLTGFAAAASAAVARKSPAGVMLGGCVTLIVGALMTFASVATGTPAVLFVGTAFAGLGFGSAFVGAYRSTVARAASDDRAGLITAIYIVSYLATGIPAVIAGIGTSHFGLHKTALVYSVAVAVLAAAAVSLLIRQMASGRVRRATDHPDVPPGPGTVPPCPPIVRRLAEASA</sequence>
<dbReference type="Proteomes" id="UP001162834">
    <property type="component" value="Chromosome"/>
</dbReference>
<dbReference type="InterPro" id="IPR020846">
    <property type="entry name" value="MFS_dom"/>
</dbReference>
<dbReference type="Pfam" id="PF07690">
    <property type="entry name" value="MFS_1"/>
    <property type="match status" value="1"/>
</dbReference>
<dbReference type="InterPro" id="IPR050171">
    <property type="entry name" value="MFS_Transporters"/>
</dbReference>
<dbReference type="AlphaFoldDB" id="A0A9E6Y030"/>
<feature type="domain" description="Major facilitator superfamily (MFS) profile" evidence="8">
    <location>
        <begin position="1"/>
        <end position="417"/>
    </location>
</feature>
<feature type="transmembrane region" description="Helical" evidence="7">
    <location>
        <begin position="97"/>
        <end position="117"/>
    </location>
</feature>
<feature type="transmembrane region" description="Helical" evidence="7">
    <location>
        <begin position="325"/>
        <end position="348"/>
    </location>
</feature>
<feature type="transmembrane region" description="Helical" evidence="7">
    <location>
        <begin position="238"/>
        <end position="259"/>
    </location>
</feature>
<feature type="transmembrane region" description="Helical" evidence="7">
    <location>
        <begin position="203"/>
        <end position="223"/>
    </location>
</feature>
<evidence type="ECO:0000313" key="10">
    <source>
        <dbReference type="Proteomes" id="UP001162834"/>
    </source>
</evidence>
<evidence type="ECO:0000259" key="8">
    <source>
        <dbReference type="PROSITE" id="PS50850"/>
    </source>
</evidence>
<evidence type="ECO:0000313" key="9">
    <source>
        <dbReference type="EMBL" id="UGS37193.1"/>
    </source>
</evidence>
<keyword evidence="5 7" id="KW-1133">Transmembrane helix</keyword>
<gene>
    <name evidence="9" type="ORF">DSM104329_03608</name>
</gene>
<evidence type="ECO:0000256" key="1">
    <source>
        <dbReference type="ARBA" id="ARBA00004651"/>
    </source>
</evidence>
<dbReference type="GO" id="GO:0005886">
    <property type="term" value="C:plasma membrane"/>
    <property type="evidence" value="ECO:0007669"/>
    <property type="project" value="UniProtKB-SubCell"/>
</dbReference>
<evidence type="ECO:0000256" key="2">
    <source>
        <dbReference type="ARBA" id="ARBA00022448"/>
    </source>
</evidence>
<dbReference type="GO" id="GO:0022857">
    <property type="term" value="F:transmembrane transporter activity"/>
    <property type="evidence" value="ECO:0007669"/>
    <property type="project" value="InterPro"/>
</dbReference>
<feature type="transmembrane region" description="Helical" evidence="7">
    <location>
        <begin position="68"/>
        <end position="91"/>
    </location>
</feature>
<dbReference type="PANTHER" id="PTHR23517">
    <property type="entry name" value="RESISTANCE PROTEIN MDTM, PUTATIVE-RELATED-RELATED"/>
    <property type="match status" value="1"/>
</dbReference>
<keyword evidence="10" id="KW-1185">Reference proteome</keyword>
<feature type="transmembrane region" description="Helical" evidence="7">
    <location>
        <begin position="266"/>
        <end position="285"/>
    </location>
</feature>
<dbReference type="InterPro" id="IPR011701">
    <property type="entry name" value="MFS"/>
</dbReference>
<evidence type="ECO:0000256" key="4">
    <source>
        <dbReference type="ARBA" id="ARBA00022692"/>
    </source>
</evidence>
<keyword evidence="2" id="KW-0813">Transport</keyword>
<accession>A0A9E6Y030</accession>
<evidence type="ECO:0000256" key="7">
    <source>
        <dbReference type="SAM" id="Phobius"/>
    </source>
</evidence>
<feature type="transmembrane region" description="Helical" evidence="7">
    <location>
        <begin position="156"/>
        <end position="173"/>
    </location>
</feature>
<feature type="transmembrane region" description="Helical" evidence="7">
    <location>
        <begin position="360"/>
        <end position="378"/>
    </location>
</feature>
<proteinExistence type="predicted"/>
<dbReference type="KEGG" id="sbae:DSM104329_03608"/>
<keyword evidence="4 7" id="KW-0812">Transmembrane</keyword>
<dbReference type="InterPro" id="IPR036259">
    <property type="entry name" value="MFS_trans_sf"/>
</dbReference>
<comment type="subcellular location">
    <subcellularLocation>
        <location evidence="1">Cell membrane</location>
        <topology evidence="1">Multi-pass membrane protein</topology>
    </subcellularLocation>
</comment>
<name>A0A9E6Y030_9ACTN</name>
<dbReference type="PROSITE" id="PS50850">
    <property type="entry name" value="MFS"/>
    <property type="match status" value="1"/>
</dbReference>
<evidence type="ECO:0000256" key="3">
    <source>
        <dbReference type="ARBA" id="ARBA00022475"/>
    </source>
</evidence>
<evidence type="ECO:0000256" key="6">
    <source>
        <dbReference type="ARBA" id="ARBA00023136"/>
    </source>
</evidence>
<organism evidence="9 10">
    <name type="scientific">Capillimicrobium parvum</name>
    <dbReference type="NCBI Taxonomy" id="2884022"/>
    <lineage>
        <taxon>Bacteria</taxon>
        <taxon>Bacillati</taxon>
        <taxon>Actinomycetota</taxon>
        <taxon>Thermoleophilia</taxon>
        <taxon>Solirubrobacterales</taxon>
        <taxon>Capillimicrobiaceae</taxon>
        <taxon>Capillimicrobium</taxon>
    </lineage>
</organism>
<keyword evidence="3" id="KW-1003">Cell membrane</keyword>
<dbReference type="SUPFAM" id="SSF103473">
    <property type="entry name" value="MFS general substrate transporter"/>
    <property type="match status" value="1"/>
</dbReference>